<evidence type="ECO:0000313" key="9">
    <source>
        <dbReference type="EMBL" id="GJS55267.1"/>
    </source>
</evidence>
<reference evidence="9" key="2">
    <citation type="submission" date="2022-01" db="EMBL/GenBank/DDBJ databases">
        <authorList>
            <person name="Yamashiro T."/>
            <person name="Shiraishi A."/>
            <person name="Satake H."/>
            <person name="Nakayama K."/>
        </authorList>
    </citation>
    <scope>NUCLEOTIDE SEQUENCE</scope>
</reference>
<feature type="compositionally biased region" description="Basic and acidic residues" evidence="7">
    <location>
        <begin position="1950"/>
        <end position="1968"/>
    </location>
</feature>
<evidence type="ECO:0000256" key="1">
    <source>
        <dbReference type="ARBA" id="ARBA00000189"/>
    </source>
</evidence>
<dbReference type="PANTHER" id="PTHR42648">
    <property type="entry name" value="TRANSPOSASE, PUTATIVE-RELATED"/>
    <property type="match status" value="1"/>
</dbReference>
<dbReference type="Proteomes" id="UP001151760">
    <property type="component" value="Unassembled WGS sequence"/>
</dbReference>
<reference evidence="9" key="1">
    <citation type="journal article" date="2022" name="Int. J. Mol. Sci.">
        <title>Draft Genome of Tanacetum Coccineum: Genomic Comparison of Closely Related Tanacetum-Family Plants.</title>
        <authorList>
            <person name="Yamashiro T."/>
            <person name="Shiraishi A."/>
            <person name="Nakayama K."/>
            <person name="Satake H."/>
        </authorList>
    </citation>
    <scope>NUCLEOTIDE SEQUENCE</scope>
</reference>
<keyword evidence="5" id="KW-0408">Iron</keyword>
<protein>
    <recommendedName>
        <fullName evidence="2">peroxidase</fullName>
        <ecNumber evidence="2">1.11.1.7</ecNumber>
    </recommendedName>
</protein>
<feature type="compositionally biased region" description="Polar residues" evidence="7">
    <location>
        <begin position="284"/>
        <end position="301"/>
    </location>
</feature>
<sequence>MKGNNVQNDAGNTQRTLRTTSSGAVVNLQCYNCSEKGHYARNYRKPKVQDSKCFMKQMLLAIQDEAVVTLTDERNDFLVADATRMEEIEELKVNSGSVEYDNNVQASYELEQLARNAYKEAEKQQIIANKVKQQNKVLTQQLKSYKERSIKVPCIYLGQFWHTLKEDRSKYRLKFVLDRKELTLTLDDFKRIFQLPHATDNNHGCFVVAPKFSKMVPFFLNDFGFTLELRSPSNFTTIGLVQPWQKLCKMFTRCLTTRATGHDQPPLELSYAEVFRLDVPTTRSQPIESTQGTHRTPSTPRIPNPEVEDITLQDTIQRSIVEQKSHDDFEAQQNVEKVKEHLAAEEIEKMVEGTEKVDADEFVNSIFNSQNDPGTRLDPESYKESLEVEITVVVQPVNVIEEEDESAEDDYELRRRELTVTNPKLSPYTPSSSASTLSASQCLLSLFKSKNRHPNQYKSFFDELKGRYRYLFGHLKTAFMPRKHFDELDKHLQEIMKESLPFMVDSRVNEATKTMVPVNVAKGLLMEKPRMQAEVAQMVADAIQREHENLRAESFVIHPRDQDDHHDDAHPEGENSAKRQKISELGTYVIGESSSGQANESDPSPSTSGNQEQLDDFDFWTNKYARDDDELPAEKVSQVWKIKRGLNTPIDEITLAQTLIEIKAAKPKAVTTAATTTTTTRPKARGVVVQEPSEFRTTTSSPQASQPSKTKDKGKAIMIEPEVPLKKKDQVALDEEMARNLEAQLQAELIEEERLARKKEEEANIALIESWENTQAMMEADRLLAERLQTREQEELTDEEKAKLFMEFMEKRRKHFAALRAQEKRKRPPTKTQKRNQMSIYLKHMGGYKHNQLKGRSYDEIQKLFDKEMKRVNSFVAMNSEAQEISGKKDESSSKKAEIAQDSSAKRAGDKLESDKSKKQKTDENEEVEVDNEAELKKHMVTVKDDDIAIDAIPLATKPPVIVEYKLIREGIMGHYQLIRADGSFKRYSSMIRMLQGIDREDLQTLWKLVKTKHGDTRPEDEHERVLWGDLKVMFEPDIKSDVWRNLQGYKVTVWKLFDSCGVHFVRFGNVHIFMLVEKRYPLTPITITNMLNKKLQADYWNEMCYQLLKLMFRGGLLGLKDFKMILRVTTAQYCWYKSLCCWITTARRITTVRRIKMSKEIRIVWRTRILTKIRIDKGLGLTSGIRAFALRNFDLEVMEFESAHSNTTAKLPILKLGEYEMWVIKIKQYFQVQDYALWEVLENGNSWVSVPQTAQENGTLVTKMSVPVTAEEKTNKKNDVKARSLLLMDLLNEHQLTFSQYNDSKTIFAAIKTRFKGNEATKKTQKTLLKQQYENFSASSTESLDSTFNRLQKIVRRLVILGVVIAQEDLNSKFLRSLPPEWNTHVKSIGASSGAQNLAFMTSPSTSSTNDVNTAKPVYEVSTVSPNVNYDLEAIDLKWQLSLLSMRAKRYYQRTDKKIFINANDTAGYDKSKCDDLIVKLNQTEFTAATYKRGLATVEEQLITYRKNEVLFSEEVAVLKREVTCKDYEINMLKSEVEKVKQEKEGIEFKIEKFEKASKDLDKLLGSQITDKSKKGLGYSAVPPPHPLIYNKPKKLDLSYSGLDEFKKTEFKAYGYEVSEQESNVVCDKKSDDSKDKFGASLVKNKTGNIAYLSDFKNLHGGYVTFRGGSTSSLFLKEKSLTCLVAKATLDESMLWHRRLGHINFKNINKLVKDNLIRGLPTKRFKNDQTCVAYLKGKQHRASCKFKVLNPITKPLFMLHMDLFGPTFVSSLMHKKYCLVVTDDYSMFTWVFFLTTKDETSEILKNFIKEIENLVDKKVKIIKSDNGTEFKNKVMDDFCREKGIKREYSIARTPQQNGVAERRSRILIEAARTMLADSKSPTTFWVDAVSTACYVQNRVLVVKPHNKIPYELFRGTQGELNAGTSEEVSQDCIVMPIWKDASYFDSLSKDVDNGEPKSAIDDQKQVEDGLDNENDAKDKSDDDNSPKEVNATGQHVNTASPDVNTSSFKLNAVGPSVNTASSYDQASPKDMFTMGASHTLEATHVEFFSDEDEPEVDLGNITNYYYSFQKLPTTRIHKDHLIENVIGDVTSSIEPISIAKALFDSSWVEAMHEELL</sequence>
<feature type="compositionally biased region" description="Basic and acidic residues" evidence="7">
    <location>
        <begin position="561"/>
        <end position="577"/>
    </location>
</feature>
<comment type="caution">
    <text evidence="9">The sequence shown here is derived from an EMBL/GenBank/DDBJ whole genome shotgun (WGS) entry which is preliminary data.</text>
</comment>
<dbReference type="EC" id="1.11.1.7" evidence="2"/>
<comment type="catalytic activity">
    <reaction evidence="1">
        <text>2 a phenolic donor + H2O2 = 2 a phenolic radical donor + 2 H2O</text>
        <dbReference type="Rhea" id="RHEA:56136"/>
        <dbReference type="ChEBI" id="CHEBI:15377"/>
        <dbReference type="ChEBI" id="CHEBI:16240"/>
        <dbReference type="ChEBI" id="CHEBI:139520"/>
        <dbReference type="ChEBI" id="CHEBI:139521"/>
        <dbReference type="EC" id="1.11.1.7"/>
    </reaction>
</comment>
<evidence type="ECO:0000256" key="6">
    <source>
        <dbReference type="SAM" id="Coils"/>
    </source>
</evidence>
<dbReference type="Pfam" id="PF14223">
    <property type="entry name" value="Retrotran_gag_2"/>
    <property type="match status" value="1"/>
</dbReference>
<name>A0ABQ4WQX4_9ASTR</name>
<feature type="domain" description="Integrase catalytic" evidence="8">
    <location>
        <begin position="1752"/>
        <end position="1918"/>
    </location>
</feature>
<feature type="compositionally biased region" description="Basic and acidic residues" evidence="7">
    <location>
        <begin position="886"/>
        <end position="923"/>
    </location>
</feature>
<dbReference type="SUPFAM" id="SSF53098">
    <property type="entry name" value="Ribonuclease H-like"/>
    <property type="match status" value="1"/>
</dbReference>
<feature type="region of interest" description="Disordered" evidence="7">
    <location>
        <begin position="1950"/>
        <end position="2008"/>
    </location>
</feature>
<feature type="region of interest" description="Disordered" evidence="7">
    <location>
        <begin position="561"/>
        <end position="613"/>
    </location>
</feature>
<feature type="coiled-coil region" evidence="6">
    <location>
        <begin position="1531"/>
        <end position="1558"/>
    </location>
</feature>
<feature type="compositionally biased region" description="Polar residues" evidence="7">
    <location>
        <begin position="1992"/>
        <end position="2008"/>
    </location>
</feature>
<evidence type="ECO:0000256" key="5">
    <source>
        <dbReference type="ARBA" id="ARBA00023004"/>
    </source>
</evidence>
<feature type="compositionally biased region" description="Basic and acidic residues" evidence="7">
    <location>
        <begin position="1975"/>
        <end position="1987"/>
    </location>
</feature>
<dbReference type="InterPro" id="IPR036397">
    <property type="entry name" value="RNaseH_sf"/>
</dbReference>
<dbReference type="InterPro" id="IPR025724">
    <property type="entry name" value="GAG-pre-integrase_dom"/>
</dbReference>
<proteinExistence type="predicted"/>
<feature type="region of interest" description="Disordered" evidence="7">
    <location>
        <begin position="882"/>
        <end position="930"/>
    </location>
</feature>
<dbReference type="InterPro" id="IPR012337">
    <property type="entry name" value="RNaseH-like_sf"/>
</dbReference>
<gene>
    <name evidence="9" type="ORF">Tco_0628629</name>
</gene>
<feature type="compositionally biased region" description="Low complexity" evidence="7">
    <location>
        <begin position="697"/>
        <end position="708"/>
    </location>
</feature>
<feature type="region of interest" description="Disordered" evidence="7">
    <location>
        <begin position="673"/>
        <end position="713"/>
    </location>
</feature>
<feature type="compositionally biased region" description="Polar residues" evidence="7">
    <location>
        <begin position="592"/>
        <end position="612"/>
    </location>
</feature>
<keyword evidence="4" id="KW-0560">Oxidoreductase</keyword>
<evidence type="ECO:0000256" key="7">
    <source>
        <dbReference type="SAM" id="MobiDB-lite"/>
    </source>
</evidence>
<keyword evidence="6" id="KW-0175">Coiled coil</keyword>
<dbReference type="EMBL" id="BQNB010008857">
    <property type="protein sequence ID" value="GJS55267.1"/>
    <property type="molecule type" value="Genomic_DNA"/>
</dbReference>
<dbReference type="InterPro" id="IPR039537">
    <property type="entry name" value="Retrotran_Ty1/copia-like"/>
</dbReference>
<dbReference type="PROSITE" id="PS50994">
    <property type="entry name" value="INTEGRASE"/>
    <property type="match status" value="1"/>
</dbReference>
<feature type="region of interest" description="Disordered" evidence="7">
    <location>
        <begin position="284"/>
        <end position="306"/>
    </location>
</feature>
<dbReference type="Pfam" id="PF13976">
    <property type="entry name" value="gag_pre-integrs"/>
    <property type="match status" value="1"/>
</dbReference>
<dbReference type="PANTHER" id="PTHR42648:SF32">
    <property type="entry name" value="RIBONUCLEASE H-LIKE DOMAIN, GAG-PRE-INTEGRASE DOMAIN PROTEIN-RELATED"/>
    <property type="match status" value="1"/>
</dbReference>
<dbReference type="InterPro" id="IPR001584">
    <property type="entry name" value="Integrase_cat-core"/>
</dbReference>
<organism evidence="9 10">
    <name type="scientific">Tanacetum coccineum</name>
    <dbReference type="NCBI Taxonomy" id="301880"/>
    <lineage>
        <taxon>Eukaryota</taxon>
        <taxon>Viridiplantae</taxon>
        <taxon>Streptophyta</taxon>
        <taxon>Embryophyta</taxon>
        <taxon>Tracheophyta</taxon>
        <taxon>Spermatophyta</taxon>
        <taxon>Magnoliopsida</taxon>
        <taxon>eudicotyledons</taxon>
        <taxon>Gunneridae</taxon>
        <taxon>Pentapetalae</taxon>
        <taxon>asterids</taxon>
        <taxon>campanulids</taxon>
        <taxon>Asterales</taxon>
        <taxon>Asteraceae</taxon>
        <taxon>Asteroideae</taxon>
        <taxon>Anthemideae</taxon>
        <taxon>Anthemidinae</taxon>
        <taxon>Tanacetum</taxon>
    </lineage>
</organism>
<evidence type="ECO:0000256" key="3">
    <source>
        <dbReference type="ARBA" id="ARBA00022723"/>
    </source>
</evidence>
<feature type="coiled-coil region" evidence="6">
    <location>
        <begin position="733"/>
        <end position="762"/>
    </location>
</feature>
<dbReference type="Gene3D" id="3.30.420.10">
    <property type="entry name" value="Ribonuclease H-like superfamily/Ribonuclease H"/>
    <property type="match status" value="1"/>
</dbReference>
<keyword evidence="3" id="KW-0479">Metal-binding</keyword>
<evidence type="ECO:0000256" key="2">
    <source>
        <dbReference type="ARBA" id="ARBA00012313"/>
    </source>
</evidence>
<dbReference type="InterPro" id="IPR019793">
    <property type="entry name" value="Peroxidases_heam-ligand_BS"/>
</dbReference>
<dbReference type="Pfam" id="PF00665">
    <property type="entry name" value="rve"/>
    <property type="match status" value="1"/>
</dbReference>
<evidence type="ECO:0000313" key="10">
    <source>
        <dbReference type="Proteomes" id="UP001151760"/>
    </source>
</evidence>
<dbReference type="CDD" id="cd22249">
    <property type="entry name" value="UDM1_RNF168_RNF169-like"/>
    <property type="match status" value="1"/>
</dbReference>
<keyword evidence="10" id="KW-1185">Reference proteome</keyword>
<evidence type="ECO:0000256" key="4">
    <source>
        <dbReference type="ARBA" id="ARBA00023002"/>
    </source>
</evidence>
<dbReference type="PROSITE" id="PS00435">
    <property type="entry name" value="PEROXIDASE_1"/>
    <property type="match status" value="1"/>
</dbReference>
<accession>A0ABQ4WQX4</accession>
<evidence type="ECO:0000259" key="8">
    <source>
        <dbReference type="PROSITE" id="PS50994"/>
    </source>
</evidence>